<protein>
    <submittedName>
        <fullName evidence="2">PB1 domain-containing protein</fullName>
    </submittedName>
</protein>
<organism evidence="1 2">
    <name type="scientific">Panagrolaimus sp. ES5</name>
    <dbReference type="NCBI Taxonomy" id="591445"/>
    <lineage>
        <taxon>Eukaryota</taxon>
        <taxon>Metazoa</taxon>
        <taxon>Ecdysozoa</taxon>
        <taxon>Nematoda</taxon>
        <taxon>Chromadorea</taxon>
        <taxon>Rhabditida</taxon>
        <taxon>Tylenchina</taxon>
        <taxon>Panagrolaimomorpha</taxon>
        <taxon>Panagrolaimoidea</taxon>
        <taxon>Panagrolaimidae</taxon>
        <taxon>Panagrolaimus</taxon>
    </lineage>
</organism>
<dbReference type="Proteomes" id="UP000887579">
    <property type="component" value="Unplaced"/>
</dbReference>
<evidence type="ECO:0000313" key="2">
    <source>
        <dbReference type="WBParaSite" id="ES5_v2.g10952.t1"/>
    </source>
</evidence>
<name>A0AC34F1G7_9BILA</name>
<sequence>MADSHGLDIALGTQSYNLVFIEVLRFQNRYFVSAFSDQSIKEVKRMLKDVVDENNGTMELYAFYPKANNFIVLKDDSSLSECGFRPDSSNFHQPGIMYLTFGKENPAFTGDPRNKPIS</sequence>
<dbReference type="WBParaSite" id="ES5_v2.g10952.t1">
    <property type="protein sequence ID" value="ES5_v2.g10952.t1"/>
    <property type="gene ID" value="ES5_v2.g10952"/>
</dbReference>
<reference evidence="2" key="1">
    <citation type="submission" date="2022-11" db="UniProtKB">
        <authorList>
            <consortium name="WormBaseParasite"/>
        </authorList>
    </citation>
    <scope>IDENTIFICATION</scope>
</reference>
<proteinExistence type="predicted"/>
<accession>A0AC34F1G7</accession>
<evidence type="ECO:0000313" key="1">
    <source>
        <dbReference type="Proteomes" id="UP000887579"/>
    </source>
</evidence>